<name>A0A2M4D4L8_ANODA</name>
<reference evidence="2" key="1">
    <citation type="submission" date="2018-01" db="EMBL/GenBank/DDBJ databases">
        <title>An insight into the sialome of Amazonian anophelines.</title>
        <authorList>
            <person name="Ribeiro J.M."/>
            <person name="Scarpassa V."/>
            <person name="Calvo E."/>
        </authorList>
    </citation>
    <scope>NUCLEOTIDE SEQUENCE</scope>
</reference>
<organism evidence="2">
    <name type="scientific">Anopheles darlingi</name>
    <name type="common">Mosquito</name>
    <dbReference type="NCBI Taxonomy" id="43151"/>
    <lineage>
        <taxon>Eukaryota</taxon>
        <taxon>Metazoa</taxon>
        <taxon>Ecdysozoa</taxon>
        <taxon>Arthropoda</taxon>
        <taxon>Hexapoda</taxon>
        <taxon>Insecta</taxon>
        <taxon>Pterygota</taxon>
        <taxon>Neoptera</taxon>
        <taxon>Endopterygota</taxon>
        <taxon>Diptera</taxon>
        <taxon>Nematocera</taxon>
        <taxon>Culicoidea</taxon>
        <taxon>Culicidae</taxon>
        <taxon>Anophelinae</taxon>
        <taxon>Anopheles</taxon>
    </lineage>
</organism>
<proteinExistence type="predicted"/>
<dbReference type="EMBL" id="GGFL01008344">
    <property type="protein sequence ID" value="MBW72522.1"/>
    <property type="molecule type" value="Transcribed_RNA"/>
</dbReference>
<feature type="chain" id="PRO_5014733935" evidence="1">
    <location>
        <begin position="19"/>
        <end position="75"/>
    </location>
</feature>
<keyword evidence="1" id="KW-0732">Signal</keyword>
<accession>A0A2M4D4L8</accession>
<feature type="signal peptide" evidence="1">
    <location>
        <begin position="1"/>
        <end position="18"/>
    </location>
</feature>
<protein>
    <submittedName>
        <fullName evidence="2">Putative secreted protein</fullName>
    </submittedName>
</protein>
<evidence type="ECO:0000313" key="2">
    <source>
        <dbReference type="EMBL" id="MBW72522.1"/>
    </source>
</evidence>
<evidence type="ECO:0000256" key="1">
    <source>
        <dbReference type="SAM" id="SignalP"/>
    </source>
</evidence>
<sequence length="75" mass="8147">MSVCEVLLITLFASTVFGGCFLSVKSITSFDSSSSRNCGSRLTLLAARLSAVWRIFCFKNRCCSCACRSASLFSK</sequence>
<dbReference type="AlphaFoldDB" id="A0A2M4D4L8"/>